<keyword evidence="3" id="KW-1185">Reference proteome</keyword>
<accession>A0ABS8CHD9</accession>
<keyword evidence="1" id="KW-0732">Signal</keyword>
<evidence type="ECO:0008006" key="4">
    <source>
        <dbReference type="Google" id="ProtNLM"/>
    </source>
</evidence>
<dbReference type="RefSeq" id="WP_226933695.1">
    <property type="nucleotide sequence ID" value="NZ_JACDXX010000002.1"/>
</dbReference>
<feature type="chain" id="PRO_5045954953" description="LPS-assembly lipoprotein" evidence="1">
    <location>
        <begin position="30"/>
        <end position="177"/>
    </location>
</feature>
<dbReference type="Proteomes" id="UP001198571">
    <property type="component" value="Unassembled WGS sequence"/>
</dbReference>
<feature type="signal peptide" evidence="1">
    <location>
        <begin position="1"/>
        <end position="29"/>
    </location>
</feature>
<reference evidence="2 3" key="1">
    <citation type="submission" date="2020-07" db="EMBL/GenBank/DDBJ databases">
        <title>Pseudogemmobacter sp. nov., isolated from poultry manure in Taiwan.</title>
        <authorList>
            <person name="Lin S.-Y."/>
            <person name="Tang Y.-S."/>
            <person name="Young C.-C."/>
        </authorList>
    </citation>
    <scope>NUCLEOTIDE SEQUENCE [LARGE SCALE GENOMIC DNA]</scope>
    <source>
        <strain evidence="2 3">CC-YST710</strain>
    </source>
</reference>
<dbReference type="Pfam" id="PF04390">
    <property type="entry name" value="LptE"/>
    <property type="match status" value="1"/>
</dbReference>
<dbReference type="InterPro" id="IPR007485">
    <property type="entry name" value="LPS_assembly_LptE"/>
</dbReference>
<evidence type="ECO:0000256" key="1">
    <source>
        <dbReference type="SAM" id="SignalP"/>
    </source>
</evidence>
<proteinExistence type="predicted"/>
<evidence type="ECO:0000313" key="3">
    <source>
        <dbReference type="Proteomes" id="UP001198571"/>
    </source>
</evidence>
<dbReference type="EMBL" id="JACDXX010000002">
    <property type="protein sequence ID" value="MCB5408789.1"/>
    <property type="molecule type" value="Genomic_DNA"/>
</dbReference>
<organism evidence="2 3">
    <name type="scientific">Pseudogemmobacter faecipullorum</name>
    <dbReference type="NCBI Taxonomy" id="2755041"/>
    <lineage>
        <taxon>Bacteria</taxon>
        <taxon>Pseudomonadati</taxon>
        <taxon>Pseudomonadota</taxon>
        <taxon>Alphaproteobacteria</taxon>
        <taxon>Rhodobacterales</taxon>
        <taxon>Paracoccaceae</taxon>
        <taxon>Pseudogemmobacter</taxon>
    </lineage>
</organism>
<evidence type="ECO:0000313" key="2">
    <source>
        <dbReference type="EMBL" id="MCB5408789.1"/>
    </source>
</evidence>
<name>A0ABS8CHD9_9RHOB</name>
<protein>
    <recommendedName>
        <fullName evidence="4">LPS-assembly lipoprotein</fullName>
    </recommendedName>
</protein>
<sequence length="177" mass="19324">MSSSDLTRLKRRSLLALPLALAACGFAPAYEKGGLTEGLFGTVRAADPDSKEAFAYVQRIEERLGRPERRLYDLDYTITTNSIGVGITSDNRTTRYNLEGRISYTLRNAAGEHLVTGTVQSFTAFSATGSTVAMLAAEEDARVRLMRILADQTVSRLMAELAVLYKQGRITAPVSAR</sequence>
<dbReference type="Gene3D" id="3.30.160.150">
    <property type="entry name" value="Lipoprotein like domain"/>
    <property type="match status" value="1"/>
</dbReference>
<gene>
    <name evidence="2" type="ORF">H0485_02045</name>
</gene>
<comment type="caution">
    <text evidence="2">The sequence shown here is derived from an EMBL/GenBank/DDBJ whole genome shotgun (WGS) entry which is preliminary data.</text>
</comment>